<gene>
    <name evidence="1" type="ORF">SAMN04489732_12930</name>
</gene>
<dbReference type="Proteomes" id="UP000198582">
    <property type="component" value="Unassembled WGS sequence"/>
</dbReference>
<protein>
    <submittedName>
        <fullName evidence="1">Uncharacterized protein</fullName>
    </submittedName>
</protein>
<proteinExistence type="predicted"/>
<dbReference type="STRING" id="394193.SAMN04489732_12930"/>
<reference evidence="2" key="1">
    <citation type="submission" date="2016-10" db="EMBL/GenBank/DDBJ databases">
        <authorList>
            <person name="Varghese N."/>
            <person name="Submissions S."/>
        </authorList>
    </citation>
    <scope>NUCLEOTIDE SEQUENCE [LARGE SCALE GENOMIC DNA]</scope>
    <source>
        <strain evidence="2">DSM 44993</strain>
    </source>
</reference>
<evidence type="ECO:0000313" key="2">
    <source>
        <dbReference type="Proteomes" id="UP000198582"/>
    </source>
</evidence>
<organism evidence="1 2">
    <name type="scientific">Amycolatopsis saalfeldensis</name>
    <dbReference type="NCBI Taxonomy" id="394193"/>
    <lineage>
        <taxon>Bacteria</taxon>
        <taxon>Bacillati</taxon>
        <taxon>Actinomycetota</taxon>
        <taxon>Actinomycetes</taxon>
        <taxon>Pseudonocardiales</taxon>
        <taxon>Pseudonocardiaceae</taxon>
        <taxon>Amycolatopsis</taxon>
    </lineage>
</organism>
<accession>A0A1H8YN36</accession>
<dbReference type="AlphaFoldDB" id="A0A1H8YN36"/>
<sequence length="128" mass="14202">MRKSGLVKGLGSAWRWVFRGRLYVHQLVRFEFACDDHLRLELLPNMTPPGTDLDELGAALQSLGRAGVNVVAIGQIVRDRKLVPDSWWAETSYKRPRIRSNNSAGMVEAVTALDRGLAAALAEQDGWS</sequence>
<dbReference type="EMBL" id="FOEF01000029">
    <property type="protein sequence ID" value="SEP53605.1"/>
    <property type="molecule type" value="Genomic_DNA"/>
</dbReference>
<keyword evidence="2" id="KW-1185">Reference proteome</keyword>
<evidence type="ECO:0000313" key="1">
    <source>
        <dbReference type="EMBL" id="SEP53605.1"/>
    </source>
</evidence>
<name>A0A1H8YN36_9PSEU</name>